<dbReference type="InterPro" id="IPR051619">
    <property type="entry name" value="TypeII_TA_RNase_PINc/VapC"/>
</dbReference>
<dbReference type="PANTHER" id="PTHR35901">
    <property type="entry name" value="RIBONUCLEASE VAPC3"/>
    <property type="match status" value="1"/>
</dbReference>
<evidence type="ECO:0000259" key="2">
    <source>
        <dbReference type="Pfam" id="PF01850"/>
    </source>
</evidence>
<dbReference type="InterPro" id="IPR044153">
    <property type="entry name" value="PIN_Pae0151-like"/>
</dbReference>
<dbReference type="Pfam" id="PF01850">
    <property type="entry name" value="PIN"/>
    <property type="match status" value="1"/>
</dbReference>
<dbReference type="EMBL" id="FR695879">
    <property type="protein sequence ID" value="CBX31832.1"/>
    <property type="molecule type" value="Genomic_DNA"/>
</dbReference>
<organism evidence="3">
    <name type="scientific">uncultured Desulfobacterium sp</name>
    <dbReference type="NCBI Taxonomy" id="201089"/>
    <lineage>
        <taxon>Bacteria</taxon>
        <taxon>Pseudomonadati</taxon>
        <taxon>Thermodesulfobacteriota</taxon>
        <taxon>Desulfobacteria</taxon>
        <taxon>Desulfobacterales</taxon>
        <taxon>Desulfobacteriaceae</taxon>
        <taxon>Desulfobacterium</taxon>
        <taxon>environmental samples</taxon>
    </lineage>
</organism>
<protein>
    <recommendedName>
        <fullName evidence="2">PIN domain-containing protein</fullName>
    </recommendedName>
</protein>
<evidence type="ECO:0000313" key="3">
    <source>
        <dbReference type="EMBL" id="CBX31832.1"/>
    </source>
</evidence>
<sequence length="129" mass="14511">MKIIADTNTFIAVALNEPEKDKIIRLTEGHDLIAPDVLPFEIGNALTAMMKKNALKKDEVKSAWEIVQHILVDLRHTNIKSALGIAIKYNLYAYDAYFLECAENLRSPLLTLDLGMQKVAREMGITILE</sequence>
<name>E1YMN8_9BACT</name>
<evidence type="ECO:0000256" key="1">
    <source>
        <dbReference type="ARBA" id="ARBA00022842"/>
    </source>
</evidence>
<keyword evidence="1" id="KW-0460">Magnesium</keyword>
<dbReference type="PANTHER" id="PTHR35901:SF1">
    <property type="entry name" value="EXONUCLEASE VAPC9"/>
    <property type="match status" value="1"/>
</dbReference>
<dbReference type="AlphaFoldDB" id="E1YMN8"/>
<dbReference type="CDD" id="cd09873">
    <property type="entry name" value="PIN_Pae0151-like"/>
    <property type="match status" value="1"/>
</dbReference>
<gene>
    <name evidence="3" type="ORF">N47_N26570</name>
</gene>
<proteinExistence type="predicted"/>
<dbReference type="InterPro" id="IPR029060">
    <property type="entry name" value="PIN-like_dom_sf"/>
</dbReference>
<feature type="domain" description="PIN" evidence="2">
    <location>
        <begin position="3"/>
        <end position="121"/>
    </location>
</feature>
<reference evidence="3" key="1">
    <citation type="journal article" date="2011" name="Environ. Microbiol.">
        <title>Genomic insights into the metabolic potential of the polycyclic aromatic hydrocarbon degrading sulfate-reducing Deltaproteobacterium N47.</title>
        <authorList>
            <person name="Bergmann F."/>
            <person name="Selesi D."/>
            <person name="Weinmaier T."/>
            <person name="Tischler P."/>
            <person name="Rattei T."/>
            <person name="Meckenstock R.U."/>
        </authorList>
    </citation>
    <scope>NUCLEOTIDE SEQUENCE</scope>
</reference>
<dbReference type="InterPro" id="IPR002716">
    <property type="entry name" value="PIN_dom"/>
</dbReference>
<dbReference type="Gene3D" id="3.40.50.1010">
    <property type="entry name" value="5'-nuclease"/>
    <property type="match status" value="1"/>
</dbReference>
<accession>E1YMN8</accession>
<dbReference type="SUPFAM" id="SSF88723">
    <property type="entry name" value="PIN domain-like"/>
    <property type="match status" value="1"/>
</dbReference>